<dbReference type="EMBL" id="JACPNR010000009">
    <property type="protein sequence ID" value="MBI2678489.1"/>
    <property type="molecule type" value="Genomic_DNA"/>
</dbReference>
<keyword evidence="1" id="KW-0472">Membrane</keyword>
<feature type="transmembrane region" description="Helical" evidence="1">
    <location>
        <begin position="51"/>
        <end position="69"/>
    </location>
</feature>
<reference evidence="2" key="1">
    <citation type="submission" date="2020-07" db="EMBL/GenBank/DDBJ databases">
        <title>Huge and variable diversity of episymbiotic CPR bacteria and DPANN archaea in groundwater ecosystems.</title>
        <authorList>
            <person name="He C.Y."/>
            <person name="Keren R."/>
            <person name="Whittaker M."/>
            <person name="Farag I.F."/>
            <person name="Doudna J."/>
            <person name="Cate J.H.D."/>
            <person name="Banfield J.F."/>
        </authorList>
    </citation>
    <scope>NUCLEOTIDE SEQUENCE</scope>
    <source>
        <strain evidence="2">NC_groundwater_580_Pr5_B-0.1um_64_19</strain>
    </source>
</reference>
<keyword evidence="1" id="KW-1133">Transmembrane helix</keyword>
<evidence type="ECO:0000256" key="1">
    <source>
        <dbReference type="SAM" id="Phobius"/>
    </source>
</evidence>
<keyword evidence="1" id="KW-0812">Transmembrane</keyword>
<name>A0A932AA88_9BACT</name>
<feature type="transmembrane region" description="Helical" evidence="1">
    <location>
        <begin position="104"/>
        <end position="124"/>
    </location>
</feature>
<comment type="caution">
    <text evidence="2">The sequence shown here is derived from an EMBL/GenBank/DDBJ whole genome shotgun (WGS) entry which is preliminary data.</text>
</comment>
<feature type="transmembrane region" description="Helical" evidence="1">
    <location>
        <begin position="12"/>
        <end position="30"/>
    </location>
</feature>
<evidence type="ECO:0000313" key="3">
    <source>
        <dbReference type="Proteomes" id="UP000779809"/>
    </source>
</evidence>
<evidence type="ECO:0000313" key="2">
    <source>
        <dbReference type="EMBL" id="MBI2678489.1"/>
    </source>
</evidence>
<gene>
    <name evidence="2" type="ORF">HYX28_06880</name>
</gene>
<organism evidence="2 3">
    <name type="scientific">Candidatus Korobacter versatilis</name>
    <dbReference type="NCBI Taxonomy" id="658062"/>
    <lineage>
        <taxon>Bacteria</taxon>
        <taxon>Pseudomonadati</taxon>
        <taxon>Acidobacteriota</taxon>
        <taxon>Terriglobia</taxon>
        <taxon>Terriglobales</taxon>
        <taxon>Candidatus Korobacteraceae</taxon>
        <taxon>Candidatus Korobacter</taxon>
    </lineage>
</organism>
<protein>
    <submittedName>
        <fullName evidence="2">Uncharacterized protein</fullName>
    </submittedName>
</protein>
<dbReference type="Proteomes" id="UP000779809">
    <property type="component" value="Unassembled WGS sequence"/>
</dbReference>
<accession>A0A932AA88</accession>
<proteinExistence type="predicted"/>
<dbReference type="AlphaFoldDB" id="A0A932AA88"/>
<sequence>MPSFDLGRFYVWFLFVISIITALARLGLPGQFAAVMADKMSDERKRHRQRIWGWAIVVGSPIILVYGFFGHIAAWMWVAALIGVLNGAEQLLNTAYPDRASLTYLSRIFGAFHALAAILIWWLVLRFPNVK</sequence>